<keyword evidence="7" id="KW-0234">DNA repair</keyword>
<reference evidence="9" key="1">
    <citation type="submission" date="2020-11" db="EMBL/GenBank/DDBJ databases">
        <authorList>
            <person name="Tran Van P."/>
        </authorList>
    </citation>
    <scope>NUCLEOTIDE SEQUENCE</scope>
</reference>
<feature type="domain" description="Xylose isomerase-like TIM barrel" evidence="8">
    <location>
        <begin position="68"/>
        <end position="153"/>
    </location>
</feature>
<dbReference type="GO" id="GO:0008270">
    <property type="term" value="F:zinc ion binding"/>
    <property type="evidence" value="ECO:0007669"/>
    <property type="project" value="InterPro"/>
</dbReference>
<dbReference type="AlphaFoldDB" id="A0A7R9PTU3"/>
<accession>A0A7R9PTU3</accession>
<dbReference type="GO" id="GO:0008081">
    <property type="term" value="F:phosphoric diester hydrolase activity"/>
    <property type="evidence" value="ECO:0007669"/>
    <property type="project" value="TreeGrafter"/>
</dbReference>
<dbReference type="GO" id="GO:0006284">
    <property type="term" value="P:base-excision repair"/>
    <property type="evidence" value="ECO:0007669"/>
    <property type="project" value="TreeGrafter"/>
</dbReference>
<evidence type="ECO:0000256" key="5">
    <source>
        <dbReference type="ARBA" id="ARBA00022801"/>
    </source>
</evidence>
<name>A0A7R9PTU3_9ACAR</name>
<dbReference type="EMBL" id="OC854690">
    <property type="protein sequence ID" value="CAD7620064.1"/>
    <property type="molecule type" value="Genomic_DNA"/>
</dbReference>
<dbReference type="GO" id="GO:0003906">
    <property type="term" value="F:DNA-(apurinic or apyrimidinic site) endonuclease activity"/>
    <property type="evidence" value="ECO:0007669"/>
    <property type="project" value="TreeGrafter"/>
</dbReference>
<organism evidence="9">
    <name type="scientific">Medioppia subpectinata</name>
    <dbReference type="NCBI Taxonomy" id="1979941"/>
    <lineage>
        <taxon>Eukaryota</taxon>
        <taxon>Metazoa</taxon>
        <taxon>Ecdysozoa</taxon>
        <taxon>Arthropoda</taxon>
        <taxon>Chelicerata</taxon>
        <taxon>Arachnida</taxon>
        <taxon>Acari</taxon>
        <taxon>Acariformes</taxon>
        <taxon>Sarcoptiformes</taxon>
        <taxon>Oribatida</taxon>
        <taxon>Brachypylina</taxon>
        <taxon>Oppioidea</taxon>
        <taxon>Oppiidae</taxon>
        <taxon>Medioppia</taxon>
    </lineage>
</organism>
<proteinExistence type="inferred from homology"/>
<keyword evidence="6" id="KW-0862">Zinc</keyword>
<dbReference type="GO" id="GO:0003677">
    <property type="term" value="F:DNA binding"/>
    <property type="evidence" value="ECO:0007669"/>
    <property type="project" value="InterPro"/>
</dbReference>
<gene>
    <name evidence="9" type="ORF">OSB1V03_LOCUS560</name>
</gene>
<dbReference type="SUPFAM" id="SSF51658">
    <property type="entry name" value="Xylose isomerase-like"/>
    <property type="match status" value="1"/>
</dbReference>
<dbReference type="Proteomes" id="UP000759131">
    <property type="component" value="Unassembled WGS sequence"/>
</dbReference>
<dbReference type="SMART" id="SM00518">
    <property type="entry name" value="AP2Ec"/>
    <property type="match status" value="1"/>
</dbReference>
<dbReference type="Gene3D" id="3.20.20.150">
    <property type="entry name" value="Divalent-metal-dependent TIM barrel enzymes"/>
    <property type="match status" value="1"/>
</dbReference>
<evidence type="ECO:0000256" key="7">
    <source>
        <dbReference type="ARBA" id="ARBA00023204"/>
    </source>
</evidence>
<evidence type="ECO:0000313" key="9">
    <source>
        <dbReference type="EMBL" id="CAD7620064.1"/>
    </source>
</evidence>
<dbReference type="InterPro" id="IPR013022">
    <property type="entry name" value="Xyl_isomerase-like_TIM-brl"/>
</dbReference>
<keyword evidence="10" id="KW-1185">Reference proteome</keyword>
<evidence type="ECO:0000259" key="8">
    <source>
        <dbReference type="Pfam" id="PF01261"/>
    </source>
</evidence>
<dbReference type="OrthoDB" id="7663182at2759"/>
<dbReference type="PANTHER" id="PTHR21445:SF0">
    <property type="entry name" value="APURINIC-APYRIMIDINIC ENDONUCLEASE"/>
    <property type="match status" value="1"/>
</dbReference>
<dbReference type="Pfam" id="PF01261">
    <property type="entry name" value="AP_endonuc_2"/>
    <property type="match status" value="1"/>
</dbReference>
<comment type="similarity">
    <text evidence="2">Belongs to the AP endonuclease 2 family.</text>
</comment>
<dbReference type="InterPro" id="IPR001719">
    <property type="entry name" value="AP_endonuc_2"/>
</dbReference>
<evidence type="ECO:0000256" key="4">
    <source>
        <dbReference type="ARBA" id="ARBA00022763"/>
    </source>
</evidence>
<dbReference type="EMBL" id="CAJPIZ010000115">
    <property type="protein sequence ID" value="CAG2100494.1"/>
    <property type="molecule type" value="Genomic_DNA"/>
</dbReference>
<dbReference type="InterPro" id="IPR036237">
    <property type="entry name" value="Xyl_isomerase-like_sf"/>
</dbReference>
<keyword evidence="3" id="KW-0479">Metal-binding</keyword>
<keyword evidence="5" id="KW-0378">Hydrolase</keyword>
<sequence>MFLYNDSFLPCICSIVLNYDLCPYTSLESPYRGSCKRKNLELVAKGLCKKVKNSPMKLIGAHLPIGKGQGNTLGRTFEELKEIIDGVSDKARIGVTLDTCHLFGGGYDIRTSEKFGEIMKDFDRIVGLKYLKAMHLNDSKCDLDTRKDRHECLDIPLILETPEPDKYKSEIELLFSLIEQK</sequence>
<evidence type="ECO:0000313" key="10">
    <source>
        <dbReference type="Proteomes" id="UP000759131"/>
    </source>
</evidence>
<keyword evidence="4" id="KW-0227">DNA damage</keyword>
<dbReference type="PROSITE" id="PS00730">
    <property type="entry name" value="AP_NUCLEASE_F2_2"/>
    <property type="match status" value="1"/>
</dbReference>
<comment type="cofactor">
    <cofactor evidence="1">
        <name>Zn(2+)</name>
        <dbReference type="ChEBI" id="CHEBI:29105"/>
    </cofactor>
</comment>
<protein>
    <recommendedName>
        <fullName evidence="8">Xylose isomerase-like TIM barrel domain-containing protein</fullName>
    </recommendedName>
</protein>
<evidence type="ECO:0000256" key="3">
    <source>
        <dbReference type="ARBA" id="ARBA00022723"/>
    </source>
</evidence>
<dbReference type="PROSITE" id="PS51432">
    <property type="entry name" value="AP_NUCLEASE_F2_4"/>
    <property type="match status" value="1"/>
</dbReference>
<evidence type="ECO:0000256" key="1">
    <source>
        <dbReference type="ARBA" id="ARBA00001947"/>
    </source>
</evidence>
<evidence type="ECO:0000256" key="6">
    <source>
        <dbReference type="ARBA" id="ARBA00022833"/>
    </source>
</evidence>
<dbReference type="InterPro" id="IPR018246">
    <property type="entry name" value="AP_endonuc_F2_Zn_BS"/>
</dbReference>
<dbReference type="PANTHER" id="PTHR21445">
    <property type="entry name" value="ENDONUCLEASE IV ENDODEOXYRIBONUCLEASE IV"/>
    <property type="match status" value="1"/>
</dbReference>
<evidence type="ECO:0000256" key="2">
    <source>
        <dbReference type="ARBA" id="ARBA00005340"/>
    </source>
</evidence>